<dbReference type="InterPro" id="IPR050476">
    <property type="entry name" value="Insect_CytP450_Detox"/>
</dbReference>
<keyword evidence="15" id="KW-1185">Reference proteome</keyword>
<evidence type="ECO:0000256" key="2">
    <source>
        <dbReference type="ARBA" id="ARBA00004174"/>
    </source>
</evidence>
<accession>A0AAV8XBT1</accession>
<dbReference type="Proteomes" id="UP001162162">
    <property type="component" value="Unassembled WGS sequence"/>
</dbReference>
<keyword evidence="13" id="KW-1133">Transmembrane helix</keyword>
<keyword evidence="6" id="KW-0479">Metal-binding</keyword>
<evidence type="ECO:0000256" key="10">
    <source>
        <dbReference type="ARBA" id="ARBA00023004"/>
    </source>
</evidence>
<dbReference type="EMBL" id="JAPWTK010000791">
    <property type="protein sequence ID" value="KAJ8936054.1"/>
    <property type="molecule type" value="Genomic_DNA"/>
</dbReference>
<evidence type="ECO:0000256" key="8">
    <source>
        <dbReference type="ARBA" id="ARBA00022848"/>
    </source>
</evidence>
<evidence type="ECO:0000256" key="13">
    <source>
        <dbReference type="SAM" id="Phobius"/>
    </source>
</evidence>
<comment type="subcellular location">
    <subcellularLocation>
        <location evidence="3">Endoplasmic reticulum membrane</location>
        <topology evidence="3">Peripheral membrane protein</topology>
    </subcellularLocation>
    <subcellularLocation>
        <location evidence="2">Microsome membrane</location>
        <topology evidence="2">Peripheral membrane protein</topology>
    </subcellularLocation>
</comment>
<keyword evidence="9" id="KW-0560">Oxidoreductase</keyword>
<keyword evidence="7" id="KW-0256">Endoplasmic reticulum</keyword>
<dbReference type="InterPro" id="IPR036396">
    <property type="entry name" value="Cyt_P450_sf"/>
</dbReference>
<dbReference type="AlphaFoldDB" id="A0AAV8XBT1"/>
<organism evidence="14 15">
    <name type="scientific">Aromia moschata</name>
    <dbReference type="NCBI Taxonomy" id="1265417"/>
    <lineage>
        <taxon>Eukaryota</taxon>
        <taxon>Metazoa</taxon>
        <taxon>Ecdysozoa</taxon>
        <taxon>Arthropoda</taxon>
        <taxon>Hexapoda</taxon>
        <taxon>Insecta</taxon>
        <taxon>Pterygota</taxon>
        <taxon>Neoptera</taxon>
        <taxon>Endopterygota</taxon>
        <taxon>Coleoptera</taxon>
        <taxon>Polyphaga</taxon>
        <taxon>Cucujiformia</taxon>
        <taxon>Chrysomeloidea</taxon>
        <taxon>Cerambycidae</taxon>
        <taxon>Cerambycinae</taxon>
        <taxon>Callichromatini</taxon>
        <taxon>Aromia</taxon>
    </lineage>
</organism>
<comment type="caution">
    <text evidence="14">The sequence shown here is derived from an EMBL/GenBank/DDBJ whole genome shotgun (WGS) entry which is preliminary data.</text>
</comment>
<sequence length="423" mass="48408">MSISTGSCWVDLIGICTALVAVAYAYFKWSFGYWKRRNVPYLEPKIPFGNLGDHFNKKMSDSECFEKMYSEAKSKGTKYCGIYIMQQPHLLILDLELSKQILAKDFIHFTDRGMYTNEKDDPLSAHLFSLGGSKWKNLRTKLTPTFTSGKMKQMFQTLVDTGVILENFFQENVSSDEAVDIKDVLGRFSTDVIGSCAFGIECNSFKEPDSSFRIYGKKVFEETALEAIKGHFCNNFGALARLLGIKMISTDVSNFFTKMVEDVVSYREKNNVIRKDFMQLLIDLKNKNNDDKSGEHLTMNELMAQSFVFFVAGFESSSTTMTFALFELATHSNIQEKVRKEIKSVLAKHDNKMTYDSLNELKYMKQVIDGERFGIMQAKVGLTSILKNFRVKVHQKTELPLKFDPKFFIPSTLGTMWLTFEKI</sequence>
<keyword evidence="13" id="KW-0812">Transmembrane</keyword>
<keyword evidence="5" id="KW-0349">Heme</keyword>
<name>A0AAV8XBT1_9CUCU</name>
<evidence type="ECO:0000256" key="1">
    <source>
        <dbReference type="ARBA" id="ARBA00001971"/>
    </source>
</evidence>
<comment type="similarity">
    <text evidence="4">Belongs to the cytochrome P450 family.</text>
</comment>
<dbReference type="GO" id="GO:0005789">
    <property type="term" value="C:endoplasmic reticulum membrane"/>
    <property type="evidence" value="ECO:0007669"/>
    <property type="project" value="UniProtKB-SubCell"/>
</dbReference>
<evidence type="ECO:0000256" key="7">
    <source>
        <dbReference type="ARBA" id="ARBA00022824"/>
    </source>
</evidence>
<dbReference type="PRINTS" id="PR00464">
    <property type="entry name" value="EP450II"/>
</dbReference>
<evidence type="ECO:0000256" key="9">
    <source>
        <dbReference type="ARBA" id="ARBA00023002"/>
    </source>
</evidence>
<evidence type="ECO:0000256" key="12">
    <source>
        <dbReference type="ARBA" id="ARBA00023136"/>
    </source>
</evidence>
<dbReference type="Gene3D" id="1.10.630.10">
    <property type="entry name" value="Cytochrome P450"/>
    <property type="match status" value="1"/>
</dbReference>
<keyword evidence="8" id="KW-0492">Microsome</keyword>
<evidence type="ECO:0000256" key="3">
    <source>
        <dbReference type="ARBA" id="ARBA00004406"/>
    </source>
</evidence>
<dbReference type="InterPro" id="IPR002402">
    <property type="entry name" value="Cyt_P450_E_grp-II"/>
</dbReference>
<evidence type="ECO:0000256" key="5">
    <source>
        <dbReference type="ARBA" id="ARBA00022617"/>
    </source>
</evidence>
<keyword evidence="12 13" id="KW-0472">Membrane</keyword>
<reference evidence="14" key="1">
    <citation type="journal article" date="2023" name="Insect Mol. Biol.">
        <title>Genome sequencing provides insights into the evolution of gene families encoding plant cell wall-degrading enzymes in longhorned beetles.</title>
        <authorList>
            <person name="Shin N.R."/>
            <person name="Okamura Y."/>
            <person name="Kirsch R."/>
            <person name="Pauchet Y."/>
        </authorList>
    </citation>
    <scope>NUCLEOTIDE SEQUENCE</scope>
    <source>
        <strain evidence="14">AMC_N1</strain>
    </source>
</reference>
<keyword evidence="11" id="KW-0503">Monooxygenase</keyword>
<dbReference type="InterPro" id="IPR001128">
    <property type="entry name" value="Cyt_P450"/>
</dbReference>
<protein>
    <recommendedName>
        <fullName evidence="16">Cytochrome P450</fullName>
    </recommendedName>
</protein>
<dbReference type="CDD" id="cd11056">
    <property type="entry name" value="CYP6-like"/>
    <property type="match status" value="1"/>
</dbReference>
<comment type="cofactor">
    <cofactor evidence="1">
        <name>heme</name>
        <dbReference type="ChEBI" id="CHEBI:30413"/>
    </cofactor>
</comment>
<dbReference type="GO" id="GO:0016705">
    <property type="term" value="F:oxidoreductase activity, acting on paired donors, with incorporation or reduction of molecular oxygen"/>
    <property type="evidence" value="ECO:0007669"/>
    <property type="project" value="InterPro"/>
</dbReference>
<gene>
    <name evidence="14" type="ORF">NQ318_004955</name>
</gene>
<proteinExistence type="inferred from homology"/>
<dbReference type="PANTHER" id="PTHR24292">
    <property type="entry name" value="CYTOCHROME P450"/>
    <property type="match status" value="1"/>
</dbReference>
<evidence type="ECO:0000256" key="11">
    <source>
        <dbReference type="ARBA" id="ARBA00023033"/>
    </source>
</evidence>
<dbReference type="GO" id="GO:0020037">
    <property type="term" value="F:heme binding"/>
    <property type="evidence" value="ECO:0007669"/>
    <property type="project" value="InterPro"/>
</dbReference>
<dbReference type="GO" id="GO:0005506">
    <property type="term" value="F:iron ion binding"/>
    <property type="evidence" value="ECO:0007669"/>
    <property type="project" value="InterPro"/>
</dbReference>
<dbReference type="GO" id="GO:0004497">
    <property type="term" value="F:monooxygenase activity"/>
    <property type="evidence" value="ECO:0007669"/>
    <property type="project" value="UniProtKB-KW"/>
</dbReference>
<evidence type="ECO:0000256" key="4">
    <source>
        <dbReference type="ARBA" id="ARBA00010617"/>
    </source>
</evidence>
<keyword evidence="10" id="KW-0408">Iron</keyword>
<dbReference type="Pfam" id="PF00067">
    <property type="entry name" value="p450"/>
    <property type="match status" value="1"/>
</dbReference>
<evidence type="ECO:0000256" key="6">
    <source>
        <dbReference type="ARBA" id="ARBA00022723"/>
    </source>
</evidence>
<evidence type="ECO:0000313" key="15">
    <source>
        <dbReference type="Proteomes" id="UP001162162"/>
    </source>
</evidence>
<evidence type="ECO:0008006" key="16">
    <source>
        <dbReference type="Google" id="ProtNLM"/>
    </source>
</evidence>
<dbReference type="PANTHER" id="PTHR24292:SF100">
    <property type="entry name" value="CYTOCHROME P450 6A16, ISOFORM B-RELATED"/>
    <property type="match status" value="1"/>
</dbReference>
<feature type="transmembrane region" description="Helical" evidence="13">
    <location>
        <begin position="6"/>
        <end position="27"/>
    </location>
</feature>
<dbReference type="SUPFAM" id="SSF48264">
    <property type="entry name" value="Cytochrome P450"/>
    <property type="match status" value="1"/>
</dbReference>
<evidence type="ECO:0000313" key="14">
    <source>
        <dbReference type="EMBL" id="KAJ8936054.1"/>
    </source>
</evidence>